<dbReference type="EMBL" id="BPLQ01012736">
    <property type="protein sequence ID" value="GIY67437.1"/>
    <property type="molecule type" value="Genomic_DNA"/>
</dbReference>
<dbReference type="AlphaFoldDB" id="A0AAV4VBE1"/>
<gene>
    <name evidence="1" type="ORF">CDAR_490261</name>
</gene>
<protein>
    <submittedName>
        <fullName evidence="1">Uncharacterized protein</fullName>
    </submittedName>
</protein>
<proteinExistence type="predicted"/>
<reference evidence="1 2" key="1">
    <citation type="submission" date="2021-06" db="EMBL/GenBank/DDBJ databases">
        <title>Caerostris darwini draft genome.</title>
        <authorList>
            <person name="Kono N."/>
            <person name="Arakawa K."/>
        </authorList>
    </citation>
    <scope>NUCLEOTIDE SEQUENCE [LARGE SCALE GENOMIC DNA]</scope>
</reference>
<evidence type="ECO:0000313" key="1">
    <source>
        <dbReference type="EMBL" id="GIY67437.1"/>
    </source>
</evidence>
<accession>A0AAV4VBE1</accession>
<organism evidence="1 2">
    <name type="scientific">Caerostris darwini</name>
    <dbReference type="NCBI Taxonomy" id="1538125"/>
    <lineage>
        <taxon>Eukaryota</taxon>
        <taxon>Metazoa</taxon>
        <taxon>Ecdysozoa</taxon>
        <taxon>Arthropoda</taxon>
        <taxon>Chelicerata</taxon>
        <taxon>Arachnida</taxon>
        <taxon>Araneae</taxon>
        <taxon>Araneomorphae</taxon>
        <taxon>Entelegynae</taxon>
        <taxon>Araneoidea</taxon>
        <taxon>Araneidae</taxon>
        <taxon>Caerostris</taxon>
    </lineage>
</organism>
<evidence type="ECO:0000313" key="2">
    <source>
        <dbReference type="Proteomes" id="UP001054837"/>
    </source>
</evidence>
<sequence>MISPAGGIPAVRGIMVMGVEKSMQSFEDGGDGEKWGVKMFLCRFRPCSNEFKLGLQIPPNRYRREEFAQPTIYRNSGVGEVVIEKYLVSSGFSTR</sequence>
<name>A0AAV4VBE1_9ARAC</name>
<comment type="caution">
    <text evidence="1">The sequence shown here is derived from an EMBL/GenBank/DDBJ whole genome shotgun (WGS) entry which is preliminary data.</text>
</comment>
<keyword evidence="2" id="KW-1185">Reference proteome</keyword>
<dbReference type="Proteomes" id="UP001054837">
    <property type="component" value="Unassembled WGS sequence"/>
</dbReference>